<accession>A0A7J6WYT9</accession>
<comment type="caution">
    <text evidence="1">The sequence shown here is derived from an EMBL/GenBank/DDBJ whole genome shotgun (WGS) entry which is preliminary data.</text>
</comment>
<dbReference type="AlphaFoldDB" id="A0A7J6WYT9"/>
<organism evidence="1 2">
    <name type="scientific">Thalictrum thalictroides</name>
    <name type="common">Rue-anemone</name>
    <name type="synonym">Anemone thalictroides</name>
    <dbReference type="NCBI Taxonomy" id="46969"/>
    <lineage>
        <taxon>Eukaryota</taxon>
        <taxon>Viridiplantae</taxon>
        <taxon>Streptophyta</taxon>
        <taxon>Embryophyta</taxon>
        <taxon>Tracheophyta</taxon>
        <taxon>Spermatophyta</taxon>
        <taxon>Magnoliopsida</taxon>
        <taxon>Ranunculales</taxon>
        <taxon>Ranunculaceae</taxon>
        <taxon>Thalictroideae</taxon>
        <taxon>Thalictrum</taxon>
    </lineage>
</organism>
<reference evidence="1 2" key="1">
    <citation type="submission" date="2020-06" db="EMBL/GenBank/DDBJ databases">
        <title>Transcriptomic and genomic resources for Thalictrum thalictroides and T. hernandezii: Facilitating candidate gene discovery in an emerging model plant lineage.</title>
        <authorList>
            <person name="Arias T."/>
            <person name="Riano-Pachon D.M."/>
            <person name="Di Stilio V.S."/>
        </authorList>
    </citation>
    <scope>NUCLEOTIDE SEQUENCE [LARGE SCALE GENOMIC DNA]</scope>
    <source>
        <strain evidence="2">cv. WT478/WT964</strain>
        <tissue evidence="1">Leaves</tissue>
    </source>
</reference>
<keyword evidence="2" id="KW-1185">Reference proteome</keyword>
<name>A0A7J6WYT9_THATH</name>
<dbReference type="EMBL" id="JABWDY010007856">
    <property type="protein sequence ID" value="KAF5202611.1"/>
    <property type="molecule type" value="Genomic_DNA"/>
</dbReference>
<proteinExistence type="predicted"/>
<evidence type="ECO:0000313" key="2">
    <source>
        <dbReference type="Proteomes" id="UP000554482"/>
    </source>
</evidence>
<protein>
    <submittedName>
        <fullName evidence="1">Uncharacterized protein</fullName>
    </submittedName>
</protein>
<sequence>MVALSQGGLRRYGCFGGPWKKKLSLHSVCDTGWTMRKHRNNKIFRGVEVDAEKFVRDIKSSQCGIGARVGSGGRNINLWSCFITGMGC</sequence>
<dbReference type="Proteomes" id="UP000554482">
    <property type="component" value="Unassembled WGS sequence"/>
</dbReference>
<gene>
    <name evidence="1" type="ORF">FRX31_007801</name>
</gene>
<evidence type="ECO:0000313" key="1">
    <source>
        <dbReference type="EMBL" id="KAF5202611.1"/>
    </source>
</evidence>